<evidence type="ECO:0000313" key="4">
    <source>
        <dbReference type="Proteomes" id="UP000306050"/>
    </source>
</evidence>
<accession>A0A4U7KYV9</accession>
<sequence length="534" mass="58421">MRSYMSHDANLAEVIRELDRAVLRLGASGGESLVWLELAGLVALLNFAAAFFMDGADLMEGYMQEKLGNGMVQECFDYIYANRADYMEAEEYRSEGCPGGKRGDLLERQNRRIRIFNSFNRMAPDVTDLRDGVQTVLFTLVWINETAFKGYDAAMSATLHVELLIFSASLQNLSGCELALFTSNGSGKRVKDSKGKRGKSKKGWNESVVSCPYALHLYTLAVANMAFETLQTSALAAKANLLTVEPEKGTPEKFKRVCRCSTGTMEEWALRTSGNLHNPLALVERKQYNWKPHMRALQSRKQRTGKVPIPAKTDADKLGGSSSQHKVEQWGRLSLADILRKRFDEFALLSMMPKAPDGPSSNGGMGSKLTDGARLAQTAQADTGVPRWQPTMSRSIVMSTKAAIPASSLYTATTVTTTTAMTTTATTSTKQPLPPPPPPPHVSVGLEDTFKSVFDKEISSNPKLKEAILGDVSDNDYQTLLTTLAALGNTPLPHPMMSDDELASCKVTMAERLGREHEARGQAVDSIGLLSFEA</sequence>
<name>A0A4U7KYV9_9BASI</name>
<dbReference type="KEGG" id="sgra:EX895_001251"/>
<keyword evidence="2" id="KW-0472">Membrane</keyword>
<dbReference type="RefSeq" id="XP_029741938.1">
    <property type="nucleotide sequence ID" value="XM_029881850.1"/>
</dbReference>
<evidence type="ECO:0000256" key="2">
    <source>
        <dbReference type="SAM" id="Phobius"/>
    </source>
</evidence>
<proteinExistence type="predicted"/>
<dbReference type="AlphaFoldDB" id="A0A4U7KYV9"/>
<keyword evidence="2" id="KW-0812">Transmembrane</keyword>
<feature type="region of interest" description="Disordered" evidence="1">
    <location>
        <begin position="299"/>
        <end position="323"/>
    </location>
</feature>
<evidence type="ECO:0000256" key="1">
    <source>
        <dbReference type="SAM" id="MobiDB-lite"/>
    </source>
</evidence>
<dbReference type="OrthoDB" id="2556653at2759"/>
<gene>
    <name evidence="3" type="ORF">EX895_001251</name>
</gene>
<reference evidence="3 4" key="1">
    <citation type="submission" date="2019-05" db="EMBL/GenBank/DDBJ databases">
        <title>Sporisorium graminicola CBS 10092 draft sequencing and annotation.</title>
        <authorList>
            <person name="Solano-Gonzalez S."/>
            <person name="Caddick M.X."/>
            <person name="Darby A."/>
        </authorList>
    </citation>
    <scope>NUCLEOTIDE SEQUENCE [LARGE SCALE GENOMIC DNA]</scope>
    <source>
        <strain evidence="3 4">CBS 10092</strain>
    </source>
</reference>
<keyword evidence="2" id="KW-1133">Transmembrane helix</keyword>
<comment type="caution">
    <text evidence="3">The sequence shown here is derived from an EMBL/GenBank/DDBJ whole genome shotgun (WGS) entry which is preliminary data.</text>
</comment>
<organism evidence="3 4">
    <name type="scientific">Sporisorium graminicola</name>
    <dbReference type="NCBI Taxonomy" id="280036"/>
    <lineage>
        <taxon>Eukaryota</taxon>
        <taxon>Fungi</taxon>
        <taxon>Dikarya</taxon>
        <taxon>Basidiomycota</taxon>
        <taxon>Ustilaginomycotina</taxon>
        <taxon>Ustilaginomycetes</taxon>
        <taxon>Ustilaginales</taxon>
        <taxon>Ustilaginaceae</taxon>
        <taxon>Sporisorium</taxon>
    </lineage>
</organism>
<dbReference type="Proteomes" id="UP000306050">
    <property type="component" value="Chromosome SGRAM_10"/>
</dbReference>
<feature type="transmembrane region" description="Helical" evidence="2">
    <location>
        <begin position="33"/>
        <end position="53"/>
    </location>
</feature>
<feature type="region of interest" description="Disordered" evidence="1">
    <location>
        <begin position="185"/>
        <end position="204"/>
    </location>
</feature>
<dbReference type="EMBL" id="SRRM01000003">
    <property type="protein sequence ID" value="TKY89953.1"/>
    <property type="molecule type" value="Genomic_DNA"/>
</dbReference>
<protein>
    <submittedName>
        <fullName evidence="3">Uncharacterized protein</fullName>
    </submittedName>
</protein>
<dbReference type="GeneID" id="40724146"/>
<keyword evidence="4" id="KW-1185">Reference proteome</keyword>
<evidence type="ECO:0000313" key="3">
    <source>
        <dbReference type="EMBL" id="TKY89953.1"/>
    </source>
</evidence>